<feature type="chain" id="PRO_5025556514" description="Alpha-galactosidase" evidence="2">
    <location>
        <begin position="22"/>
        <end position="691"/>
    </location>
</feature>
<dbReference type="SUPFAM" id="SSF51445">
    <property type="entry name" value="(Trans)glycosidases"/>
    <property type="match status" value="1"/>
</dbReference>
<dbReference type="InterPro" id="IPR008811">
    <property type="entry name" value="Glycosyl_hydrolases_36"/>
</dbReference>
<dbReference type="Pfam" id="PF05691">
    <property type="entry name" value="Raffinose_syn"/>
    <property type="match status" value="2"/>
</dbReference>
<dbReference type="Gene3D" id="3.20.20.70">
    <property type="entry name" value="Aldolase class I"/>
    <property type="match status" value="1"/>
</dbReference>
<evidence type="ECO:0000313" key="4">
    <source>
        <dbReference type="Proteomes" id="UP000366872"/>
    </source>
</evidence>
<dbReference type="InterPro" id="IPR013785">
    <property type="entry name" value="Aldolase_TIM"/>
</dbReference>
<dbReference type="PANTHER" id="PTHR31268:SF32">
    <property type="entry name" value="GALACTINOL--SUCROSE GALACTOSYLTRANSFERASE 2-RELATED"/>
    <property type="match status" value="1"/>
</dbReference>
<gene>
    <name evidence="3" type="ORF">PDESU_01686</name>
</gene>
<organism evidence="3 4">
    <name type="scientific">Pontiella desulfatans</name>
    <dbReference type="NCBI Taxonomy" id="2750659"/>
    <lineage>
        <taxon>Bacteria</taxon>
        <taxon>Pseudomonadati</taxon>
        <taxon>Kiritimatiellota</taxon>
        <taxon>Kiritimatiellia</taxon>
        <taxon>Kiritimatiellales</taxon>
        <taxon>Pontiellaceae</taxon>
        <taxon>Pontiella</taxon>
    </lineage>
</organism>
<reference evidence="3 4" key="1">
    <citation type="submission" date="2019-04" db="EMBL/GenBank/DDBJ databases">
        <authorList>
            <person name="Van Vliet M D."/>
        </authorList>
    </citation>
    <scope>NUCLEOTIDE SEQUENCE [LARGE SCALE GENOMIC DNA]</scope>
    <source>
        <strain evidence="3 4">F1</strain>
    </source>
</reference>
<accession>A0A6C2TZN5</accession>
<sequence>MSKTIQLLGLVCVAGALSAPAATFDFSSDTGSGVYRVENFSGTPTDGTLAEFAVTLPAFERGAYFGGGLGSNFKWPRLANQMTPWFVYNNDMSTLFAEPFSKNPCGTVGRGAQSQGMFALYQLESGEYLTLLTLGKGSVMSWLDTSENGELKLVLGNYGKGAESGTVPLLAWAKEPDMYRSLHKAWELAIDELEGSTDWRMNKTYPEAMKYLGWCSWEHFRKKIDSDKLVQAAKTIEESGLPIRWFLVDDGFQVEQKLSLKSFAPKSNTFPNGWAPLLSMRKEDKIKWFGLWHSYMGLWNGIHKQNDFGALNKDFIPFGKNLGPGKSKEGAQRFYDAFIGSVADYGFDFVKIDNQSLYNNKQGNIDSSVQVNNWMSEALENAVKARMPQGMINCMSQGTPQVLGTRYSAVSRVSIDYKLNDLAKAKAHIEQSYVCTLFQGQTVWPDHDMFHSSDPDCGELMAISKAMSGAPIYLSDNPSDFCDAFIRPLAYRDGELLRPLAPGFPLPDSVMLDVYKSGKAFRVIAPLANQCAAIVAYNLFHPGDKTIKTEVTAADYAHASGMSQPREDSWVLPEEGVVCFDWRKGSGQKLDKPYRVELTGFSDCLLLLAPVQNGWAVIGAREKYLSPVAVKSVEATDQSLEVCMVESGPLVIWCAQGTPKAKNVPAQDLGNGFWKFDLPEGRADFSLQIGK</sequence>
<evidence type="ECO:0000256" key="1">
    <source>
        <dbReference type="ARBA" id="ARBA00023277"/>
    </source>
</evidence>
<keyword evidence="1" id="KW-0119">Carbohydrate metabolism</keyword>
<name>A0A6C2TZN5_PONDE</name>
<dbReference type="InterPro" id="IPR017853">
    <property type="entry name" value="GH"/>
</dbReference>
<dbReference type="Proteomes" id="UP000366872">
    <property type="component" value="Unassembled WGS sequence"/>
</dbReference>
<proteinExistence type="predicted"/>
<feature type="signal peptide" evidence="2">
    <location>
        <begin position="1"/>
        <end position="21"/>
    </location>
</feature>
<dbReference type="AlphaFoldDB" id="A0A6C2TZN5"/>
<dbReference type="PANTHER" id="PTHR31268">
    <property type="match status" value="1"/>
</dbReference>
<keyword evidence="2" id="KW-0732">Signal</keyword>
<evidence type="ECO:0000313" key="3">
    <source>
        <dbReference type="EMBL" id="VGO13132.1"/>
    </source>
</evidence>
<dbReference type="EMBL" id="CAAHFG010000001">
    <property type="protein sequence ID" value="VGO13132.1"/>
    <property type="molecule type" value="Genomic_DNA"/>
</dbReference>
<protein>
    <recommendedName>
        <fullName evidence="5">Alpha-galactosidase</fullName>
    </recommendedName>
</protein>
<keyword evidence="4" id="KW-1185">Reference proteome</keyword>
<evidence type="ECO:0000256" key="2">
    <source>
        <dbReference type="SAM" id="SignalP"/>
    </source>
</evidence>
<evidence type="ECO:0008006" key="5">
    <source>
        <dbReference type="Google" id="ProtNLM"/>
    </source>
</evidence>
<dbReference type="RefSeq" id="WP_168442090.1">
    <property type="nucleotide sequence ID" value="NZ_CAAHFG010000001.1"/>
</dbReference>